<evidence type="ECO:0000313" key="1">
    <source>
        <dbReference type="EMBL" id="MBB3925539.1"/>
    </source>
</evidence>
<sequence length="91" mass="9965">MVAFAAGLYSLEAIKRAAYALMARATISIDPSDAEVRCTIEPASGEDVAQLVRDFQREVLDQDLRLDVEAKTEPLRNMILGLAFSHLSQNG</sequence>
<dbReference type="Proteomes" id="UP000571950">
    <property type="component" value="Unassembled WGS sequence"/>
</dbReference>
<dbReference type="InterPro" id="IPR023974">
    <property type="entry name" value="HxsD"/>
</dbReference>
<gene>
    <name evidence="1" type="ORF">GGR43_001252</name>
</gene>
<comment type="caution">
    <text evidence="1">The sequence shown here is derived from an EMBL/GenBank/DDBJ whole genome shotgun (WGS) entry which is preliminary data.</text>
</comment>
<evidence type="ECO:0000313" key="2">
    <source>
        <dbReference type="Proteomes" id="UP000571950"/>
    </source>
</evidence>
<proteinExistence type="predicted"/>
<accession>A0A7W6BPM3</accession>
<name>A0A7W6BPM3_9SPHN</name>
<reference evidence="1 2" key="1">
    <citation type="submission" date="2020-08" db="EMBL/GenBank/DDBJ databases">
        <title>Genomic Encyclopedia of Type Strains, Phase IV (KMG-IV): sequencing the most valuable type-strain genomes for metagenomic binning, comparative biology and taxonomic classification.</title>
        <authorList>
            <person name="Goeker M."/>
        </authorList>
    </citation>
    <scope>NUCLEOTIDE SEQUENCE [LARGE SCALE GENOMIC DNA]</scope>
    <source>
        <strain evidence="1 2">DSM 26189</strain>
    </source>
</reference>
<dbReference type="RefSeq" id="WP_188071084.1">
    <property type="nucleotide sequence ID" value="NZ_BSPS01000018.1"/>
</dbReference>
<protein>
    <submittedName>
        <fullName evidence="1">His-Xaa-Ser system protein HxsD</fullName>
    </submittedName>
</protein>
<dbReference type="NCBIfam" id="TIGR03976">
    <property type="entry name" value="chp_LLNDYxLRE"/>
    <property type="match status" value="1"/>
</dbReference>
<organism evidence="1 2">
    <name type="scientific">Sphingobium jiangsuense</name>
    <dbReference type="NCBI Taxonomy" id="870476"/>
    <lineage>
        <taxon>Bacteria</taxon>
        <taxon>Pseudomonadati</taxon>
        <taxon>Pseudomonadota</taxon>
        <taxon>Alphaproteobacteria</taxon>
        <taxon>Sphingomonadales</taxon>
        <taxon>Sphingomonadaceae</taxon>
        <taxon>Sphingobium</taxon>
    </lineage>
</organism>
<dbReference type="AlphaFoldDB" id="A0A7W6BPM3"/>
<dbReference type="EMBL" id="JACIDT010000003">
    <property type="protein sequence ID" value="MBB3925539.1"/>
    <property type="molecule type" value="Genomic_DNA"/>
</dbReference>
<keyword evidence="2" id="KW-1185">Reference proteome</keyword>